<organism evidence="7 8">
    <name type="scientific">Micromonospora auratinigra</name>
    <dbReference type="NCBI Taxonomy" id="261654"/>
    <lineage>
        <taxon>Bacteria</taxon>
        <taxon>Bacillati</taxon>
        <taxon>Actinomycetota</taxon>
        <taxon>Actinomycetes</taxon>
        <taxon>Micromonosporales</taxon>
        <taxon>Micromonosporaceae</taxon>
        <taxon>Micromonospora</taxon>
    </lineage>
</organism>
<sequence length="314" mass="32705">MTDESSPPVLHATGLTRRYGRRTALSHCDLRIPKGRVIGLVGPNGAGKSTLLQLACGLIRPTAGTLRVLGERPAADAAHLARVGYVAQDTPVYAGLTVADHLRMGGWLNPSWDAALAKRRIDRAGLHPAQRAGRLSGGQRAQLALTVAAGKRPELLILDEPAAALDPLARDAFLHQLMEFVAELGASVVLSSHLLGDVARVCDYLVVLAGGRVQLAGDVPDLLAGHRRLVASRGELDRLPAGMEPVRREAAGDRDRVLVRVGAGTPPLPGVGEPVGLEELVLGYLGRAAATGSGSADPSTGPSTGSAGQPEVRR</sequence>
<dbReference type="RefSeq" id="WP_091658263.1">
    <property type="nucleotide sequence ID" value="NZ_LT594323.1"/>
</dbReference>
<evidence type="ECO:0000256" key="4">
    <source>
        <dbReference type="ARBA" id="ARBA00022840"/>
    </source>
</evidence>
<dbReference type="Pfam" id="PF00005">
    <property type="entry name" value="ABC_tran"/>
    <property type="match status" value="1"/>
</dbReference>
<evidence type="ECO:0000256" key="5">
    <source>
        <dbReference type="SAM" id="MobiDB-lite"/>
    </source>
</evidence>
<dbReference type="PATRIC" id="fig|261654.4.peg.1060"/>
<dbReference type="InterPro" id="IPR027417">
    <property type="entry name" value="P-loop_NTPase"/>
</dbReference>
<keyword evidence="8" id="KW-1185">Reference proteome</keyword>
<dbReference type="PROSITE" id="PS50893">
    <property type="entry name" value="ABC_TRANSPORTER_2"/>
    <property type="match status" value="1"/>
</dbReference>
<dbReference type="SUPFAM" id="SSF52540">
    <property type="entry name" value="P-loop containing nucleoside triphosphate hydrolases"/>
    <property type="match status" value="1"/>
</dbReference>
<evidence type="ECO:0000259" key="6">
    <source>
        <dbReference type="PROSITE" id="PS50893"/>
    </source>
</evidence>
<keyword evidence="2" id="KW-0813">Transport</keyword>
<evidence type="ECO:0000256" key="3">
    <source>
        <dbReference type="ARBA" id="ARBA00022741"/>
    </source>
</evidence>
<dbReference type="AlphaFoldDB" id="A0A1A8Z7A5"/>
<proteinExistence type="inferred from homology"/>
<reference evidence="8" key="1">
    <citation type="submission" date="2016-06" db="EMBL/GenBank/DDBJ databases">
        <authorList>
            <person name="Varghese N."/>
            <person name="Submissions Spin"/>
        </authorList>
    </citation>
    <scope>NUCLEOTIDE SEQUENCE [LARGE SCALE GENOMIC DNA]</scope>
    <source>
        <strain evidence="8">DSM 44815</strain>
    </source>
</reference>
<accession>A0A1A8Z7A5</accession>
<dbReference type="CDD" id="cd03230">
    <property type="entry name" value="ABC_DR_subfamily_A"/>
    <property type="match status" value="1"/>
</dbReference>
<feature type="region of interest" description="Disordered" evidence="5">
    <location>
        <begin position="290"/>
        <end position="314"/>
    </location>
</feature>
<dbReference type="InterPro" id="IPR003593">
    <property type="entry name" value="AAA+_ATPase"/>
</dbReference>
<feature type="domain" description="ABC transporter" evidence="6">
    <location>
        <begin position="10"/>
        <end position="235"/>
    </location>
</feature>
<protein>
    <submittedName>
        <fullName evidence="7">ABC-2 type transport system ATP-binding protein</fullName>
    </submittedName>
</protein>
<evidence type="ECO:0000256" key="2">
    <source>
        <dbReference type="ARBA" id="ARBA00022448"/>
    </source>
</evidence>
<dbReference type="Proteomes" id="UP000199385">
    <property type="component" value="Chromosome I"/>
</dbReference>
<dbReference type="OrthoDB" id="9804819at2"/>
<dbReference type="PANTHER" id="PTHR43335">
    <property type="entry name" value="ABC TRANSPORTER, ATP-BINDING PROTEIN"/>
    <property type="match status" value="1"/>
</dbReference>
<dbReference type="SMART" id="SM00382">
    <property type="entry name" value="AAA"/>
    <property type="match status" value="1"/>
</dbReference>
<evidence type="ECO:0000313" key="7">
    <source>
        <dbReference type="EMBL" id="SBT39819.1"/>
    </source>
</evidence>
<name>A0A1A8Z7A5_9ACTN</name>
<feature type="compositionally biased region" description="Polar residues" evidence="5">
    <location>
        <begin position="292"/>
        <end position="307"/>
    </location>
</feature>
<dbReference type="Gene3D" id="3.40.50.300">
    <property type="entry name" value="P-loop containing nucleotide triphosphate hydrolases"/>
    <property type="match status" value="1"/>
</dbReference>
<dbReference type="STRING" id="261654.GA0070611_1034"/>
<evidence type="ECO:0000256" key="1">
    <source>
        <dbReference type="ARBA" id="ARBA00005417"/>
    </source>
</evidence>
<dbReference type="EMBL" id="LT594323">
    <property type="protein sequence ID" value="SBT39819.1"/>
    <property type="molecule type" value="Genomic_DNA"/>
</dbReference>
<keyword evidence="3" id="KW-0547">Nucleotide-binding</keyword>
<dbReference type="PANTHER" id="PTHR43335:SF4">
    <property type="entry name" value="ABC TRANSPORTER, ATP-BINDING PROTEIN"/>
    <property type="match status" value="1"/>
</dbReference>
<dbReference type="GO" id="GO:0005524">
    <property type="term" value="F:ATP binding"/>
    <property type="evidence" value="ECO:0007669"/>
    <property type="project" value="UniProtKB-KW"/>
</dbReference>
<gene>
    <name evidence="7" type="ORF">GA0070611_1034</name>
</gene>
<comment type="similarity">
    <text evidence="1">Belongs to the ABC transporter superfamily.</text>
</comment>
<dbReference type="GO" id="GO:0016887">
    <property type="term" value="F:ATP hydrolysis activity"/>
    <property type="evidence" value="ECO:0007669"/>
    <property type="project" value="InterPro"/>
</dbReference>
<keyword evidence="4 7" id="KW-0067">ATP-binding</keyword>
<dbReference type="InterPro" id="IPR003439">
    <property type="entry name" value="ABC_transporter-like_ATP-bd"/>
</dbReference>
<evidence type="ECO:0000313" key="8">
    <source>
        <dbReference type="Proteomes" id="UP000199385"/>
    </source>
</evidence>